<organism evidence="5 6">
    <name type="scientific">Limnovirga soli</name>
    <dbReference type="NCBI Taxonomy" id="2656915"/>
    <lineage>
        <taxon>Bacteria</taxon>
        <taxon>Pseudomonadati</taxon>
        <taxon>Bacteroidota</taxon>
        <taxon>Chitinophagia</taxon>
        <taxon>Chitinophagales</taxon>
        <taxon>Chitinophagaceae</taxon>
        <taxon>Limnovirga</taxon>
    </lineage>
</organism>
<dbReference type="InterPro" id="IPR015915">
    <property type="entry name" value="Kelch-typ_b-propeller"/>
</dbReference>
<evidence type="ECO:0000256" key="1">
    <source>
        <dbReference type="ARBA" id="ARBA00022441"/>
    </source>
</evidence>
<evidence type="ECO:0000256" key="3">
    <source>
        <dbReference type="SAM" id="SignalP"/>
    </source>
</evidence>
<dbReference type="RefSeq" id="WP_171608764.1">
    <property type="nucleotide sequence ID" value="NZ_WHPF01000011.1"/>
</dbReference>
<dbReference type="NCBIfam" id="TIGR04183">
    <property type="entry name" value="Por_Secre_tail"/>
    <property type="match status" value="1"/>
</dbReference>
<keyword evidence="2" id="KW-0677">Repeat</keyword>
<protein>
    <submittedName>
        <fullName evidence="5">T9SS type A sorting domain-containing protein</fullName>
    </submittedName>
</protein>
<keyword evidence="3" id="KW-0732">Signal</keyword>
<reference evidence="5" key="1">
    <citation type="submission" date="2019-10" db="EMBL/GenBank/DDBJ databases">
        <title>Draft genome sequence of Panacibacter sp. KCS-6.</title>
        <authorList>
            <person name="Yim K.J."/>
        </authorList>
    </citation>
    <scope>NUCLEOTIDE SEQUENCE</scope>
    <source>
        <strain evidence="5">KCS-6</strain>
    </source>
</reference>
<sequence length="616" mass="64881">MKKNLLQLNVCMAASNGHTAKAKTTFPGLMLLFLLCCSFAIQQVQAQGTWSTVTNICPAANAGVMLILSDGTVMCKTSAGGTDGIGNTWYRLKPDATGSYINGTWSPLNPMINTRLYFSSQVLKDGRVYVAGGEYGTGGSQGETYNPLTNTWTAAPPPGAFLSDANSAILPNGKVLQAMVTGNLKPNKIYDPVTNTYAAGPSCLGIHNESTWVKLPDESILQVDRNAVTSERYIPSLNQWVADANVPVSLYDPFGLETGAGLLLPDGRAFYIGSTGHTAYYTPSGSAAPGSWAAGPDFPNAQGAPDAPAAMMVNGKVLCTVSPAPTSANHFPSPTSFYEFDYLTNTFLRLNAPTGGLTYNAPCYVSNMVDLPDGKVLVSFQGSSTYYVYTPAGAAIAAGKPTLSTIKKVAGSKSYRITGKLFNGISEGACYGDDWQMASNYPLLRITAGANVFYARTFNWNSTGVMRGAAADTAFFTLPAGLTAGPYSISVVANGIASTPVVVPASAFSSNTPEIAITSAETAAAITAQVTDVKAAAVYPNPAKNQTNLQFTLAQSTHVAVKVYDMSGKENMTVVNSDLQQGYHSLPVNTSRLTSGLYMIRMITNTGVTNVKLVVQ</sequence>
<accession>A0A8J8FF79</accession>
<dbReference type="InterPro" id="IPR026444">
    <property type="entry name" value="Secre_tail"/>
</dbReference>
<feature type="chain" id="PRO_5035258946" evidence="3">
    <location>
        <begin position="47"/>
        <end position="616"/>
    </location>
</feature>
<dbReference type="InterPro" id="IPR037293">
    <property type="entry name" value="Gal_Oxidase_central_sf"/>
</dbReference>
<dbReference type="EMBL" id="WHPF01000011">
    <property type="protein sequence ID" value="NNV56818.1"/>
    <property type="molecule type" value="Genomic_DNA"/>
</dbReference>
<proteinExistence type="predicted"/>
<feature type="signal peptide" evidence="3">
    <location>
        <begin position="1"/>
        <end position="46"/>
    </location>
</feature>
<evidence type="ECO:0000256" key="2">
    <source>
        <dbReference type="ARBA" id="ARBA00022737"/>
    </source>
</evidence>
<comment type="caution">
    <text evidence="5">The sequence shown here is derived from an EMBL/GenBank/DDBJ whole genome shotgun (WGS) entry which is preliminary data.</text>
</comment>
<evidence type="ECO:0000313" key="5">
    <source>
        <dbReference type="EMBL" id="NNV56818.1"/>
    </source>
</evidence>
<evidence type="ECO:0000313" key="6">
    <source>
        <dbReference type="Proteomes" id="UP000598971"/>
    </source>
</evidence>
<feature type="domain" description="Secretion system C-terminal sorting" evidence="4">
    <location>
        <begin position="538"/>
        <end position="615"/>
    </location>
</feature>
<dbReference type="Pfam" id="PF01344">
    <property type="entry name" value="Kelch_1"/>
    <property type="match status" value="1"/>
</dbReference>
<dbReference type="InterPro" id="IPR006652">
    <property type="entry name" value="Kelch_1"/>
</dbReference>
<gene>
    <name evidence="5" type="ORF">GD597_15200</name>
</gene>
<dbReference type="AlphaFoldDB" id="A0A8J8FF79"/>
<dbReference type="Pfam" id="PF18962">
    <property type="entry name" value="Por_Secre_tail"/>
    <property type="match status" value="1"/>
</dbReference>
<dbReference type="Gene3D" id="2.130.10.80">
    <property type="entry name" value="Galactose oxidase/kelch, beta-propeller"/>
    <property type="match status" value="2"/>
</dbReference>
<keyword evidence="1" id="KW-0880">Kelch repeat</keyword>
<keyword evidence="6" id="KW-1185">Reference proteome</keyword>
<name>A0A8J8FF79_9BACT</name>
<dbReference type="PANTHER" id="PTHR46344">
    <property type="entry name" value="OS02G0202900 PROTEIN"/>
    <property type="match status" value="1"/>
</dbReference>
<dbReference type="PANTHER" id="PTHR46344:SF27">
    <property type="entry name" value="KELCH REPEAT SUPERFAMILY PROTEIN"/>
    <property type="match status" value="1"/>
</dbReference>
<dbReference type="Proteomes" id="UP000598971">
    <property type="component" value="Unassembled WGS sequence"/>
</dbReference>
<dbReference type="SUPFAM" id="SSF117281">
    <property type="entry name" value="Kelch motif"/>
    <property type="match status" value="1"/>
</dbReference>
<evidence type="ECO:0000259" key="4">
    <source>
        <dbReference type="Pfam" id="PF18962"/>
    </source>
</evidence>